<dbReference type="Gene3D" id="1.25.40.20">
    <property type="entry name" value="Ankyrin repeat-containing domain"/>
    <property type="match status" value="2"/>
</dbReference>
<feature type="transmembrane region" description="Helical" evidence="2">
    <location>
        <begin position="567"/>
        <end position="590"/>
    </location>
</feature>
<keyword evidence="5" id="KW-1185">Reference proteome</keyword>
<name>A0AAF0W1K8_DAUCS</name>
<dbReference type="SUPFAM" id="SSF48403">
    <property type="entry name" value="Ankyrin repeat"/>
    <property type="match status" value="1"/>
</dbReference>
<keyword evidence="2" id="KW-1133">Transmembrane helix</keyword>
<protein>
    <recommendedName>
        <fullName evidence="3">PGG domain-containing protein</fullName>
    </recommendedName>
</protein>
<dbReference type="PANTHER" id="PTHR24177">
    <property type="entry name" value="CASKIN"/>
    <property type="match status" value="1"/>
</dbReference>
<dbReference type="InterPro" id="IPR026961">
    <property type="entry name" value="PGG_dom"/>
</dbReference>
<feature type="transmembrane region" description="Helical" evidence="2">
    <location>
        <begin position="602"/>
        <end position="626"/>
    </location>
</feature>
<evidence type="ECO:0000256" key="2">
    <source>
        <dbReference type="SAM" id="Phobius"/>
    </source>
</evidence>
<evidence type="ECO:0000256" key="1">
    <source>
        <dbReference type="PROSITE-ProRule" id="PRU00023"/>
    </source>
</evidence>
<evidence type="ECO:0000313" key="5">
    <source>
        <dbReference type="Proteomes" id="UP000077755"/>
    </source>
</evidence>
<reference evidence="4" key="1">
    <citation type="journal article" date="2016" name="Nat. Genet.">
        <title>A high-quality carrot genome assembly provides new insights into carotenoid accumulation and asterid genome evolution.</title>
        <authorList>
            <person name="Iorizzo M."/>
            <person name="Ellison S."/>
            <person name="Senalik D."/>
            <person name="Zeng P."/>
            <person name="Satapoomin P."/>
            <person name="Huang J."/>
            <person name="Bowman M."/>
            <person name="Iovene M."/>
            <person name="Sanseverino W."/>
            <person name="Cavagnaro P."/>
            <person name="Yildiz M."/>
            <person name="Macko-Podgorni A."/>
            <person name="Moranska E."/>
            <person name="Grzebelus E."/>
            <person name="Grzebelus D."/>
            <person name="Ashrafi H."/>
            <person name="Zheng Z."/>
            <person name="Cheng S."/>
            <person name="Spooner D."/>
            <person name="Van Deynze A."/>
            <person name="Simon P."/>
        </authorList>
    </citation>
    <scope>NUCLEOTIDE SEQUENCE</scope>
    <source>
        <tissue evidence="4">Leaf</tissue>
    </source>
</reference>
<keyword evidence="2" id="KW-0812">Transmembrane</keyword>
<dbReference type="EMBL" id="CP093343">
    <property type="protein sequence ID" value="WOG81589.1"/>
    <property type="molecule type" value="Genomic_DNA"/>
</dbReference>
<feature type="domain" description="PGG" evidence="3">
    <location>
        <begin position="474"/>
        <end position="589"/>
    </location>
</feature>
<feature type="transmembrane region" description="Helical" evidence="2">
    <location>
        <begin position="483"/>
        <end position="505"/>
    </location>
</feature>
<dbReference type="PANTHER" id="PTHR24177:SF343">
    <property type="entry name" value="PROTEIN ACCELERATED CELL DEATH 6-LIKE"/>
    <property type="match status" value="1"/>
</dbReference>
<feature type="repeat" description="ANK" evidence="1">
    <location>
        <begin position="88"/>
        <end position="111"/>
    </location>
</feature>
<dbReference type="AlphaFoldDB" id="A0AAF0W1K8"/>
<dbReference type="Pfam" id="PF13962">
    <property type="entry name" value="PGG"/>
    <property type="match status" value="1"/>
</dbReference>
<accession>A0AAF0W1K8</accession>
<feature type="repeat" description="ANK" evidence="1">
    <location>
        <begin position="127"/>
        <end position="153"/>
    </location>
</feature>
<dbReference type="SMART" id="SM00248">
    <property type="entry name" value="ANK"/>
    <property type="match status" value="6"/>
</dbReference>
<dbReference type="Proteomes" id="UP000077755">
    <property type="component" value="Chromosome 1"/>
</dbReference>
<dbReference type="PROSITE" id="PS50297">
    <property type="entry name" value="ANK_REP_REGION"/>
    <property type="match status" value="2"/>
</dbReference>
<keyword evidence="1" id="KW-0040">ANK repeat</keyword>
<evidence type="ECO:0000313" key="4">
    <source>
        <dbReference type="EMBL" id="WOG81589.1"/>
    </source>
</evidence>
<gene>
    <name evidence="4" type="ORF">DCAR_0100740</name>
</gene>
<feature type="transmembrane region" description="Helical" evidence="2">
    <location>
        <begin position="525"/>
        <end position="547"/>
    </location>
</feature>
<dbReference type="PROSITE" id="PS50088">
    <property type="entry name" value="ANK_REPEAT"/>
    <property type="match status" value="2"/>
</dbReference>
<proteinExistence type="predicted"/>
<evidence type="ECO:0000259" key="3">
    <source>
        <dbReference type="Pfam" id="PF13962"/>
    </source>
</evidence>
<organism evidence="4 5">
    <name type="scientific">Daucus carota subsp. sativus</name>
    <name type="common">Carrot</name>
    <dbReference type="NCBI Taxonomy" id="79200"/>
    <lineage>
        <taxon>Eukaryota</taxon>
        <taxon>Viridiplantae</taxon>
        <taxon>Streptophyta</taxon>
        <taxon>Embryophyta</taxon>
        <taxon>Tracheophyta</taxon>
        <taxon>Spermatophyta</taxon>
        <taxon>Magnoliopsida</taxon>
        <taxon>eudicotyledons</taxon>
        <taxon>Gunneridae</taxon>
        <taxon>Pentapetalae</taxon>
        <taxon>asterids</taxon>
        <taxon>campanulids</taxon>
        <taxon>Apiales</taxon>
        <taxon>Apiaceae</taxon>
        <taxon>Apioideae</taxon>
        <taxon>Scandiceae</taxon>
        <taxon>Daucinae</taxon>
        <taxon>Daucus</taxon>
        <taxon>Daucus sect. Daucus</taxon>
    </lineage>
</organism>
<reference evidence="4" key="2">
    <citation type="submission" date="2022-03" db="EMBL/GenBank/DDBJ databases">
        <title>Draft title - Genomic analysis of global carrot germplasm unveils the trajectory of domestication and the origin of high carotenoid orange carrot.</title>
        <authorList>
            <person name="Iorizzo M."/>
            <person name="Ellison S."/>
            <person name="Senalik D."/>
            <person name="Macko-Podgorni A."/>
            <person name="Grzebelus D."/>
            <person name="Bostan H."/>
            <person name="Rolling W."/>
            <person name="Curaba J."/>
            <person name="Simon P."/>
        </authorList>
    </citation>
    <scope>NUCLEOTIDE SEQUENCE</scope>
    <source>
        <tissue evidence="4">Leaf</tissue>
    </source>
</reference>
<dbReference type="GO" id="GO:0016020">
    <property type="term" value="C:membrane"/>
    <property type="evidence" value="ECO:0007669"/>
    <property type="project" value="TreeGrafter"/>
</dbReference>
<keyword evidence="2" id="KW-0472">Membrane</keyword>
<sequence>MGEENSRARHDMPLRRTRSKVYKSIASKKLVSLEFLCEYWNEEPAEPLDCEGNTLLHLLVISNSENALRKLMDDGDVSQAHLTKQNLRGETALHEAARHGNLGIVVLLLEKEMKLIQMLSSSVPNNLGETALFLAAACGKLDIFKLILKYGNDDCTTQRKDGCTVLHAAIMGEHYFTANKILRLDPVLAQKYNKSGDTALYILASSPSSFLGYSFYKAANMGKVSMIILRSLRAILFWCIPHMYTLESVRKGDEEDSDRRWKAEILEKERNPFVNLLLRLPWIQEIDDKKRKKFLAVALAKQLLEEEVDWSRYTYSSPKDQDQNKTPNKVHSNPLMRAIEMGIPELVEEILRYIPGAANSIDKDGRNVFHYAAEHRAGDIYEKLKVSVVNKDRMLSDVDYKGNTILHYATKIMLSSSTNLSIGIANLLTWEVFWFQRIRHDCPPHLFHMRNNDGCTAEDLLLKYYNNKREAVVKEVKEMNQGVMVVAALIATVSFAAVFTIPGGFDQNNGTPLYYKQKDHHYHELNQFFDAVWFTFFASVTSLGTLLTTQLSRFHWEDLYLVLPLRYLIALLTLFLSAGSIALTFHRALILMGYLTLKIFRALLIIFSISGLFYVDPTCYVFSYIVEVLRHSKPYKSVRT</sequence>
<dbReference type="InterPro" id="IPR002110">
    <property type="entry name" value="Ankyrin_rpt"/>
</dbReference>
<dbReference type="Pfam" id="PF12796">
    <property type="entry name" value="Ank_2"/>
    <property type="match status" value="1"/>
</dbReference>
<dbReference type="InterPro" id="IPR036770">
    <property type="entry name" value="Ankyrin_rpt-contain_sf"/>
</dbReference>